<dbReference type="InterPro" id="IPR008928">
    <property type="entry name" value="6-hairpin_glycosidase_sf"/>
</dbReference>
<dbReference type="OrthoDB" id="9759959at2"/>
<dbReference type="Gene3D" id="1.50.10.10">
    <property type="match status" value="1"/>
</dbReference>
<reference evidence="4 5" key="1">
    <citation type="submission" date="2018-07" db="EMBL/GenBank/DDBJ databases">
        <title>High-quality-draft genome sequence of Gaiella occulta.</title>
        <authorList>
            <person name="Severino R."/>
            <person name="Froufe H.J.C."/>
            <person name="Rainey F.A."/>
            <person name="Barroso C."/>
            <person name="Albuquerque L."/>
            <person name="Lobo-Da-Cunha A."/>
            <person name="Da Costa M.S."/>
            <person name="Egas C."/>
        </authorList>
    </citation>
    <scope>NUCLEOTIDE SEQUENCE [LARGE SCALE GENOMIC DNA]</scope>
    <source>
        <strain evidence="4 5">F2-233</strain>
    </source>
</reference>
<organism evidence="4 5">
    <name type="scientific">Gaiella occulta</name>
    <dbReference type="NCBI Taxonomy" id="1002870"/>
    <lineage>
        <taxon>Bacteria</taxon>
        <taxon>Bacillati</taxon>
        <taxon>Actinomycetota</taxon>
        <taxon>Thermoleophilia</taxon>
        <taxon>Gaiellales</taxon>
        <taxon>Gaiellaceae</taxon>
        <taxon>Gaiella</taxon>
    </lineage>
</organism>
<dbReference type="GO" id="GO:0005975">
    <property type="term" value="P:carbohydrate metabolic process"/>
    <property type="evidence" value="ECO:0007669"/>
    <property type="project" value="InterPro"/>
</dbReference>
<gene>
    <name evidence="4" type="ORF">Gocc_2695</name>
</gene>
<comment type="caution">
    <text evidence="4">The sequence shown here is derived from an EMBL/GenBank/DDBJ whole genome shotgun (WGS) entry which is preliminary data.</text>
</comment>
<dbReference type="InterPro" id="IPR032856">
    <property type="entry name" value="GDE_N_bis"/>
</dbReference>
<feature type="compositionally biased region" description="Basic and acidic residues" evidence="1">
    <location>
        <begin position="409"/>
        <end position="420"/>
    </location>
</feature>
<sequence>MLTILEGSTFCVSDEIGDVEEGAEGLFADDTRMLSRCRLLVDGTSPLLLTSKAVEYFHAAHYLRNAPTARLPVDSLSIARERYIGQGLVERIAVRNESMEPRLFDVEIEFASDFADILLVKAHDFGFGDPANAAPLPTERGPRRAGPATLRVSGDDDGLATTISFSQDATFTGAGARFSLRLDPHEKWELTFEVTFGAGAQRGGSVGPAFRFGTELEHVREALGAWKLRVPRLRTSATDLQRSYERSIADLASLRLKGIEGIGELPAAGMPWFMTLFGRDTLVTSLQTLLFGPELAAGALRSLAALQAEADDPSIDAEPGKILHELRRGKAAKTWFPIYYGTADATPLFLILLSEVWRWTGDDALGRELKEPALRALAWMSDYGDRDGDGFVEYERRTPRGLENQSWKDSGDSQRFHDGSPARTPIAPVEVQGYVYDARRRMAELARAVWRDPALAERLDASADDLRRRFDEAFWIEERSTYALALDRDKRRVDSLCSNIGHLLWSGIVPEAKRAAVASSLSGDALWSGWGIRTMGVGEGAFNPLSYHNGTVWPHDTAIAAWGLARAGFWDLSHMLCRSLIEAAGSFDYSLPEVFAGFSRSETAFPVAYPTAARPQAWAAGAPVLCLRLLLGLRADTRAGRLVSDAPAPAWLGELKLDGVRALGKTWHVEIANGHIEVEETP</sequence>
<dbReference type="EMBL" id="QQZY01000008">
    <property type="protein sequence ID" value="RDI73554.1"/>
    <property type="molecule type" value="Genomic_DNA"/>
</dbReference>
<proteinExistence type="predicted"/>
<name>A0A7M2YUK2_9ACTN</name>
<evidence type="ECO:0000259" key="2">
    <source>
        <dbReference type="Pfam" id="PF14742"/>
    </source>
</evidence>
<dbReference type="SUPFAM" id="SSF48208">
    <property type="entry name" value="Six-hairpin glycosidases"/>
    <property type="match status" value="1"/>
</dbReference>
<dbReference type="AlphaFoldDB" id="A0A7M2YUK2"/>
<accession>A0A7M2YUK2</accession>
<dbReference type="Proteomes" id="UP000254134">
    <property type="component" value="Unassembled WGS sequence"/>
</dbReference>
<dbReference type="RefSeq" id="WP_114797100.1">
    <property type="nucleotide sequence ID" value="NZ_QQZY01000008.1"/>
</dbReference>
<dbReference type="InterPro" id="IPR012341">
    <property type="entry name" value="6hp_glycosidase-like_sf"/>
</dbReference>
<dbReference type="InterPro" id="IPR054491">
    <property type="entry name" value="MGH1-like_GH"/>
</dbReference>
<feature type="domain" description="Putative glycogen debranching enzyme N-terminal" evidence="2">
    <location>
        <begin position="5"/>
        <end position="192"/>
    </location>
</feature>
<evidence type="ECO:0000313" key="5">
    <source>
        <dbReference type="Proteomes" id="UP000254134"/>
    </source>
</evidence>
<reference evidence="5" key="2">
    <citation type="journal article" date="2019" name="MicrobiologyOpen">
        <title>High-quality draft genome sequence of Gaiella occulta isolated from a 150 meter deep mineral water borehole and comparison with the genome sequences of other deep-branching lineages of the phylum Actinobacteria.</title>
        <authorList>
            <person name="Severino R."/>
            <person name="Froufe H.J.C."/>
            <person name="Barroso C."/>
            <person name="Albuquerque L."/>
            <person name="Lobo-da-Cunha A."/>
            <person name="da Costa M.S."/>
            <person name="Egas C."/>
        </authorList>
    </citation>
    <scope>NUCLEOTIDE SEQUENCE [LARGE SCALE GENOMIC DNA]</scope>
    <source>
        <strain evidence="5">F2-233</strain>
    </source>
</reference>
<evidence type="ECO:0000259" key="3">
    <source>
        <dbReference type="Pfam" id="PF22422"/>
    </source>
</evidence>
<dbReference type="Pfam" id="PF22422">
    <property type="entry name" value="MGH1-like_GH"/>
    <property type="match status" value="1"/>
</dbReference>
<feature type="region of interest" description="Disordered" evidence="1">
    <location>
        <begin position="402"/>
        <end position="422"/>
    </location>
</feature>
<protein>
    <submittedName>
        <fullName evidence="4">Glycogen debranching enzyme</fullName>
    </submittedName>
</protein>
<evidence type="ECO:0000313" key="4">
    <source>
        <dbReference type="EMBL" id="RDI73554.1"/>
    </source>
</evidence>
<dbReference type="Pfam" id="PF14742">
    <property type="entry name" value="GDE_N_bis"/>
    <property type="match status" value="1"/>
</dbReference>
<feature type="domain" description="Mannosylglycerate hydrolase MGH1-like glycoside hydrolase" evidence="3">
    <location>
        <begin position="347"/>
        <end position="583"/>
    </location>
</feature>
<evidence type="ECO:0000256" key="1">
    <source>
        <dbReference type="SAM" id="MobiDB-lite"/>
    </source>
</evidence>
<keyword evidence="5" id="KW-1185">Reference proteome</keyword>